<comment type="caution">
    <text evidence="8">The sequence shown here is derived from an EMBL/GenBank/DDBJ whole genome shotgun (WGS) entry which is preliminary data.</text>
</comment>
<keyword evidence="4 6" id="KW-1133">Transmembrane helix</keyword>
<feature type="transmembrane region" description="Helical" evidence="6">
    <location>
        <begin position="248"/>
        <end position="267"/>
    </location>
</feature>
<evidence type="ECO:0000256" key="5">
    <source>
        <dbReference type="ARBA" id="ARBA00023136"/>
    </source>
</evidence>
<keyword evidence="3 6" id="KW-0812">Transmembrane</keyword>
<feature type="transmembrane region" description="Helical" evidence="6">
    <location>
        <begin position="34"/>
        <end position="55"/>
    </location>
</feature>
<feature type="domain" description="EamA" evidence="7">
    <location>
        <begin position="150"/>
        <end position="288"/>
    </location>
</feature>
<dbReference type="Proteomes" id="UP001501578">
    <property type="component" value="Unassembled WGS sequence"/>
</dbReference>
<dbReference type="InterPro" id="IPR037185">
    <property type="entry name" value="EmrE-like"/>
</dbReference>
<feature type="transmembrane region" description="Helical" evidence="6">
    <location>
        <begin position="183"/>
        <end position="206"/>
    </location>
</feature>
<evidence type="ECO:0000256" key="6">
    <source>
        <dbReference type="SAM" id="Phobius"/>
    </source>
</evidence>
<feature type="transmembrane region" description="Helical" evidence="6">
    <location>
        <begin position="273"/>
        <end position="290"/>
    </location>
</feature>
<gene>
    <name evidence="8" type="ORF">GCM10009560_20590</name>
</gene>
<dbReference type="InterPro" id="IPR050638">
    <property type="entry name" value="AA-Vitamin_Transporters"/>
</dbReference>
<evidence type="ECO:0000256" key="4">
    <source>
        <dbReference type="ARBA" id="ARBA00022989"/>
    </source>
</evidence>
<name>A0ABN1P2S5_9ACTN</name>
<dbReference type="SUPFAM" id="SSF103481">
    <property type="entry name" value="Multidrug resistance efflux transporter EmrE"/>
    <property type="match status" value="2"/>
</dbReference>
<evidence type="ECO:0000313" key="8">
    <source>
        <dbReference type="EMBL" id="GAA0921662.1"/>
    </source>
</evidence>
<dbReference type="PANTHER" id="PTHR32322:SF2">
    <property type="entry name" value="EAMA DOMAIN-CONTAINING PROTEIN"/>
    <property type="match status" value="1"/>
</dbReference>
<evidence type="ECO:0000313" key="9">
    <source>
        <dbReference type="Proteomes" id="UP001501578"/>
    </source>
</evidence>
<comment type="subcellular location">
    <subcellularLocation>
        <location evidence="1">Membrane</location>
        <topology evidence="1">Multi-pass membrane protein</topology>
    </subcellularLocation>
</comment>
<evidence type="ECO:0000256" key="2">
    <source>
        <dbReference type="ARBA" id="ARBA00007362"/>
    </source>
</evidence>
<dbReference type="RefSeq" id="WP_343949514.1">
    <property type="nucleotide sequence ID" value="NZ_BAAAHQ010000008.1"/>
</dbReference>
<feature type="domain" description="EamA" evidence="7">
    <location>
        <begin position="11"/>
        <end position="139"/>
    </location>
</feature>
<feature type="transmembrane region" description="Helical" evidence="6">
    <location>
        <begin position="218"/>
        <end position="236"/>
    </location>
</feature>
<proteinExistence type="inferred from homology"/>
<evidence type="ECO:0000259" key="7">
    <source>
        <dbReference type="Pfam" id="PF00892"/>
    </source>
</evidence>
<evidence type="ECO:0000256" key="3">
    <source>
        <dbReference type="ARBA" id="ARBA00022692"/>
    </source>
</evidence>
<dbReference type="InterPro" id="IPR000620">
    <property type="entry name" value="EamA_dom"/>
</dbReference>
<protein>
    <submittedName>
        <fullName evidence="8">EamA family transporter</fullName>
    </submittedName>
</protein>
<organism evidence="8 9">
    <name type="scientific">Nonomuraea longicatena</name>
    <dbReference type="NCBI Taxonomy" id="83682"/>
    <lineage>
        <taxon>Bacteria</taxon>
        <taxon>Bacillati</taxon>
        <taxon>Actinomycetota</taxon>
        <taxon>Actinomycetes</taxon>
        <taxon>Streptosporangiales</taxon>
        <taxon>Streptosporangiaceae</taxon>
        <taxon>Nonomuraea</taxon>
    </lineage>
</organism>
<feature type="transmembrane region" description="Helical" evidence="6">
    <location>
        <begin position="123"/>
        <end position="143"/>
    </location>
</feature>
<keyword evidence="5 6" id="KW-0472">Membrane</keyword>
<comment type="similarity">
    <text evidence="2">Belongs to the EamA transporter family.</text>
</comment>
<dbReference type="Pfam" id="PF00892">
    <property type="entry name" value="EamA"/>
    <property type="match status" value="2"/>
</dbReference>
<feature type="transmembrane region" description="Helical" evidence="6">
    <location>
        <begin position="149"/>
        <end position="171"/>
    </location>
</feature>
<evidence type="ECO:0000256" key="1">
    <source>
        <dbReference type="ARBA" id="ARBA00004141"/>
    </source>
</evidence>
<dbReference type="PANTHER" id="PTHR32322">
    <property type="entry name" value="INNER MEMBRANE TRANSPORTER"/>
    <property type="match status" value="1"/>
</dbReference>
<keyword evidence="9" id="KW-1185">Reference proteome</keyword>
<reference evidence="8 9" key="1">
    <citation type="journal article" date="2019" name="Int. J. Syst. Evol. Microbiol.">
        <title>The Global Catalogue of Microorganisms (GCM) 10K type strain sequencing project: providing services to taxonomists for standard genome sequencing and annotation.</title>
        <authorList>
            <consortium name="The Broad Institute Genomics Platform"/>
            <consortium name="The Broad Institute Genome Sequencing Center for Infectious Disease"/>
            <person name="Wu L."/>
            <person name="Ma J."/>
        </authorList>
    </citation>
    <scope>NUCLEOTIDE SEQUENCE [LARGE SCALE GENOMIC DNA]</scope>
    <source>
        <strain evidence="8 9">JCM 11136</strain>
    </source>
</reference>
<accession>A0ABN1P2S5</accession>
<sequence length="310" mass="32153">MRDVRLVATSAIAPTLWGTTYLVTTEFLPPDRPLLAGVLRALPAGLLLVGVVALLAGRPALPTGQWWWRAAVLGTLNIGLFFPLLFLGAYRLPGGVAAVLGALGPFVVAGLAFLLLRERPGGRALLGAVIGVVGVALLVLRSTVALDPLGLAAAAGGMVVMSVGTVFGRRWGTPEGFDRRPTALLALTGWQLTVGGLVILPIMFVVEGAPPELTVLNLGGFGYLTLIGTAFAYLLWFRGVTTLAPTRVTVLALLSPVVAAVLGWAVLGQSLSFGQLVGAVAVLGAVVLGSSHPRRKEETVTAQPVPSIRR</sequence>
<dbReference type="EMBL" id="BAAAHQ010000008">
    <property type="protein sequence ID" value="GAA0921662.1"/>
    <property type="molecule type" value="Genomic_DNA"/>
</dbReference>
<feature type="transmembrane region" description="Helical" evidence="6">
    <location>
        <begin position="96"/>
        <end position="116"/>
    </location>
</feature>
<feature type="transmembrane region" description="Helical" evidence="6">
    <location>
        <begin position="67"/>
        <end position="90"/>
    </location>
</feature>